<sequence length="247" mass="26420">MCAGFGVAALAMPDLMARGSQGWGQVWHGQYVGGVVAMGEGTQQNVKREFFERDDKAADVSRADSRALWSLRGARASSYTATNKAGDPLRERTKLPVALNFAPSMGQLRILNSTPSVGQLRILHGSTPTPSTPHPPWINSASSTPHPPWVNSASSMGQLRTLNSAPSVDQLRILNSAPSVGQLRTLHGSTPHPPWVNSAPSMGQLRTLHGSIPHPQLRCFAKPVNDSVGQGCVRLEPTEPTTEAEPL</sequence>
<organism evidence="2 3">
    <name type="scientific">Electrophorus voltai</name>
    <dbReference type="NCBI Taxonomy" id="2609070"/>
    <lineage>
        <taxon>Eukaryota</taxon>
        <taxon>Metazoa</taxon>
        <taxon>Chordata</taxon>
        <taxon>Craniata</taxon>
        <taxon>Vertebrata</taxon>
        <taxon>Euteleostomi</taxon>
        <taxon>Actinopterygii</taxon>
        <taxon>Neopterygii</taxon>
        <taxon>Teleostei</taxon>
        <taxon>Ostariophysi</taxon>
        <taxon>Gymnotiformes</taxon>
        <taxon>Gymnotoidei</taxon>
        <taxon>Gymnotidae</taxon>
        <taxon>Electrophorus</taxon>
    </lineage>
</organism>
<dbReference type="Proteomes" id="UP001239994">
    <property type="component" value="Unassembled WGS sequence"/>
</dbReference>
<accession>A0AAD9E6C3</accession>
<comment type="caution">
    <text evidence="2">The sequence shown here is derived from an EMBL/GenBank/DDBJ whole genome shotgun (WGS) entry which is preliminary data.</text>
</comment>
<reference evidence="2" key="1">
    <citation type="submission" date="2023-03" db="EMBL/GenBank/DDBJ databases">
        <title>Electrophorus voltai genome.</title>
        <authorList>
            <person name="Bian C."/>
        </authorList>
    </citation>
    <scope>NUCLEOTIDE SEQUENCE</scope>
    <source>
        <strain evidence="2">CB-2022</strain>
        <tissue evidence="2">Muscle</tissue>
    </source>
</reference>
<feature type="region of interest" description="Disordered" evidence="1">
    <location>
        <begin position="125"/>
        <end position="154"/>
    </location>
</feature>
<keyword evidence="3" id="KW-1185">Reference proteome</keyword>
<evidence type="ECO:0000313" key="3">
    <source>
        <dbReference type="Proteomes" id="UP001239994"/>
    </source>
</evidence>
<evidence type="ECO:0000313" key="2">
    <source>
        <dbReference type="EMBL" id="KAK1806701.1"/>
    </source>
</evidence>
<dbReference type="AlphaFoldDB" id="A0AAD9E6C3"/>
<proteinExistence type="predicted"/>
<evidence type="ECO:0000256" key="1">
    <source>
        <dbReference type="SAM" id="MobiDB-lite"/>
    </source>
</evidence>
<gene>
    <name evidence="2" type="ORF">P4O66_005202</name>
</gene>
<protein>
    <submittedName>
        <fullName evidence="2">Uncharacterized protein</fullName>
    </submittedName>
</protein>
<dbReference type="EMBL" id="JAROKS010000001">
    <property type="protein sequence ID" value="KAK1806701.1"/>
    <property type="molecule type" value="Genomic_DNA"/>
</dbReference>
<name>A0AAD9E6C3_9TELE</name>